<feature type="repeat" description="ANK" evidence="7">
    <location>
        <begin position="61"/>
        <end position="82"/>
    </location>
</feature>
<evidence type="ECO:0000259" key="10">
    <source>
        <dbReference type="Pfam" id="PF13962"/>
    </source>
</evidence>
<feature type="transmembrane region" description="Helical" evidence="9">
    <location>
        <begin position="354"/>
        <end position="380"/>
    </location>
</feature>
<keyword evidence="4 9" id="KW-1133">Transmembrane helix</keyword>
<feature type="transmembrane region" description="Helical" evidence="9">
    <location>
        <begin position="326"/>
        <end position="348"/>
    </location>
</feature>
<accession>A0A022RMY1</accession>
<sequence length="447" mass="50053">MEGNTETLIKLIQTDPLILERTPITPHLETPLHVATMLGHESFAVELLNRKPGLAGQLDRQSSSPLHLAAAGGHVAIAKRLLMVDPDACYALDRDGRNPIHIAAAMGRVDVLREMVRVRPESARERVKRGGRSCGTVLHLCVEYGRFEALKIVLEDLSFDKDLVNGVDQNGNTVLHLAVADKQVESNKGERRTTANHTDSWEDESLPTIEVPGSVSIPIRPRPRLTSRSHAPTGTSPIAQIPLRFLTGKTRKNPKHTKDQEEDWLERKRSGLMVVASLIATMAFQAGVNPPNNVWQEIQTPDTRNSKDLRHYLTKAINHLKNSERFYLINTTSFIASLSIILLLMSGLPLKRKFFVWVLMVVTWIAITAIALSYTVAVIISTPPNKKETIDAMVGITVFAWICLMALLLVGHTLRLIVKMIRVLFNLVKWVIGASFRRRKRDNNIRF</sequence>
<feature type="region of interest" description="Disordered" evidence="8">
    <location>
        <begin position="184"/>
        <end position="236"/>
    </location>
</feature>
<evidence type="ECO:0000256" key="4">
    <source>
        <dbReference type="ARBA" id="ARBA00022989"/>
    </source>
</evidence>
<keyword evidence="5 7" id="KW-0040">ANK repeat</keyword>
<evidence type="ECO:0000313" key="12">
    <source>
        <dbReference type="Proteomes" id="UP000030748"/>
    </source>
</evidence>
<dbReference type="InterPro" id="IPR002110">
    <property type="entry name" value="Ankyrin_rpt"/>
</dbReference>
<dbReference type="GO" id="GO:0016020">
    <property type="term" value="C:membrane"/>
    <property type="evidence" value="ECO:0007669"/>
    <property type="project" value="UniProtKB-SubCell"/>
</dbReference>
<dbReference type="InterPro" id="IPR036770">
    <property type="entry name" value="Ankyrin_rpt-contain_sf"/>
</dbReference>
<dbReference type="STRING" id="4155.A0A022RMY1"/>
<dbReference type="EMBL" id="KI630404">
    <property type="protein sequence ID" value="EYU40315.1"/>
    <property type="molecule type" value="Genomic_DNA"/>
</dbReference>
<dbReference type="PROSITE" id="PS50088">
    <property type="entry name" value="ANK_REPEAT"/>
    <property type="match status" value="2"/>
</dbReference>
<keyword evidence="12" id="KW-1185">Reference proteome</keyword>
<reference evidence="11 12" key="1">
    <citation type="journal article" date="2013" name="Proc. Natl. Acad. Sci. U.S.A.">
        <title>Fine-scale variation in meiotic recombination in Mimulus inferred from population shotgun sequencing.</title>
        <authorList>
            <person name="Hellsten U."/>
            <person name="Wright K.M."/>
            <person name="Jenkins J."/>
            <person name="Shu S."/>
            <person name="Yuan Y."/>
            <person name="Wessler S.R."/>
            <person name="Schmutz J."/>
            <person name="Willis J.H."/>
            <person name="Rokhsar D.S."/>
        </authorList>
    </citation>
    <scope>NUCLEOTIDE SEQUENCE [LARGE SCALE GENOMIC DNA]</scope>
    <source>
        <strain evidence="12">cv. DUN x IM62</strain>
    </source>
</reference>
<feature type="repeat" description="ANK" evidence="7">
    <location>
        <begin position="95"/>
        <end position="117"/>
    </location>
</feature>
<dbReference type="Pfam" id="PF12796">
    <property type="entry name" value="Ank_2"/>
    <property type="match status" value="1"/>
</dbReference>
<evidence type="ECO:0000256" key="2">
    <source>
        <dbReference type="ARBA" id="ARBA00022692"/>
    </source>
</evidence>
<keyword evidence="6 9" id="KW-0472">Membrane</keyword>
<evidence type="ECO:0000256" key="9">
    <source>
        <dbReference type="SAM" id="Phobius"/>
    </source>
</evidence>
<feature type="domain" description="PGG" evidence="10">
    <location>
        <begin position="263"/>
        <end position="379"/>
    </location>
</feature>
<dbReference type="PANTHER" id="PTHR24186">
    <property type="entry name" value="PROTEIN PHOSPHATASE 1 REGULATORY SUBUNIT"/>
    <property type="match status" value="1"/>
</dbReference>
<keyword evidence="2 9" id="KW-0812">Transmembrane</keyword>
<dbReference type="AlphaFoldDB" id="A0A022RMY1"/>
<name>A0A022RMY1_ERYGU</name>
<feature type="transmembrane region" description="Helical" evidence="9">
    <location>
        <begin position="392"/>
        <end position="410"/>
    </location>
</feature>
<dbReference type="PANTHER" id="PTHR24186:SF37">
    <property type="entry name" value="PGG DOMAIN-CONTAINING PROTEIN"/>
    <property type="match status" value="1"/>
</dbReference>
<evidence type="ECO:0000313" key="11">
    <source>
        <dbReference type="EMBL" id="EYU40315.1"/>
    </source>
</evidence>
<dbReference type="SMART" id="SM00248">
    <property type="entry name" value="ANK"/>
    <property type="match status" value="4"/>
</dbReference>
<evidence type="ECO:0000256" key="6">
    <source>
        <dbReference type="ARBA" id="ARBA00023136"/>
    </source>
</evidence>
<dbReference type="Pfam" id="PF13962">
    <property type="entry name" value="PGG"/>
    <property type="match status" value="1"/>
</dbReference>
<dbReference type="PROSITE" id="PS50297">
    <property type="entry name" value="ANK_REP_REGION"/>
    <property type="match status" value="2"/>
</dbReference>
<proteinExistence type="predicted"/>
<organism evidence="11 12">
    <name type="scientific">Erythranthe guttata</name>
    <name type="common">Yellow monkey flower</name>
    <name type="synonym">Mimulus guttatus</name>
    <dbReference type="NCBI Taxonomy" id="4155"/>
    <lineage>
        <taxon>Eukaryota</taxon>
        <taxon>Viridiplantae</taxon>
        <taxon>Streptophyta</taxon>
        <taxon>Embryophyta</taxon>
        <taxon>Tracheophyta</taxon>
        <taxon>Spermatophyta</taxon>
        <taxon>Magnoliopsida</taxon>
        <taxon>eudicotyledons</taxon>
        <taxon>Gunneridae</taxon>
        <taxon>Pentapetalae</taxon>
        <taxon>asterids</taxon>
        <taxon>lamiids</taxon>
        <taxon>Lamiales</taxon>
        <taxon>Phrymaceae</taxon>
        <taxon>Erythranthe</taxon>
    </lineage>
</organism>
<gene>
    <name evidence="11" type="ORF">MIMGU_mgv1a020104mg</name>
</gene>
<feature type="compositionally biased region" description="Basic and acidic residues" evidence="8">
    <location>
        <begin position="184"/>
        <end position="193"/>
    </location>
</feature>
<dbReference type="Proteomes" id="UP000030748">
    <property type="component" value="Unassembled WGS sequence"/>
</dbReference>
<evidence type="ECO:0000256" key="3">
    <source>
        <dbReference type="ARBA" id="ARBA00022737"/>
    </source>
</evidence>
<dbReference type="Gene3D" id="1.25.40.20">
    <property type="entry name" value="Ankyrin repeat-containing domain"/>
    <property type="match status" value="1"/>
</dbReference>
<keyword evidence="3" id="KW-0677">Repeat</keyword>
<evidence type="ECO:0000256" key="1">
    <source>
        <dbReference type="ARBA" id="ARBA00004141"/>
    </source>
</evidence>
<evidence type="ECO:0000256" key="7">
    <source>
        <dbReference type="PROSITE-ProRule" id="PRU00023"/>
    </source>
</evidence>
<dbReference type="InterPro" id="IPR026961">
    <property type="entry name" value="PGG_dom"/>
</dbReference>
<comment type="subcellular location">
    <subcellularLocation>
        <location evidence="1">Membrane</location>
        <topology evidence="1">Multi-pass membrane protein</topology>
    </subcellularLocation>
</comment>
<evidence type="ECO:0000256" key="5">
    <source>
        <dbReference type="ARBA" id="ARBA00023043"/>
    </source>
</evidence>
<evidence type="ECO:0000256" key="8">
    <source>
        <dbReference type="SAM" id="MobiDB-lite"/>
    </source>
</evidence>
<dbReference type="eggNOG" id="KOG0504">
    <property type="taxonomic scope" value="Eukaryota"/>
</dbReference>
<protein>
    <recommendedName>
        <fullName evidence="10">PGG domain-containing protein</fullName>
    </recommendedName>
</protein>
<dbReference type="SUPFAM" id="SSF48403">
    <property type="entry name" value="Ankyrin repeat"/>
    <property type="match status" value="1"/>
</dbReference>